<reference evidence="3" key="1">
    <citation type="submission" date="2021-01" db="EMBL/GenBank/DDBJ databases">
        <authorList>
            <person name="Corre E."/>
            <person name="Pelletier E."/>
            <person name="Niang G."/>
            <person name="Scheremetjew M."/>
            <person name="Finn R."/>
            <person name="Kale V."/>
            <person name="Holt S."/>
            <person name="Cochrane G."/>
            <person name="Meng A."/>
            <person name="Brown T."/>
            <person name="Cohen L."/>
        </authorList>
    </citation>
    <scope>NUCLEOTIDE SEQUENCE</scope>
    <source>
        <strain evidence="3">308</strain>
    </source>
</reference>
<dbReference type="Gene3D" id="3.40.50.1820">
    <property type="entry name" value="alpha/beta hydrolase"/>
    <property type="match status" value="1"/>
</dbReference>
<proteinExistence type="predicted"/>
<dbReference type="PANTHER" id="PTHR11614">
    <property type="entry name" value="PHOSPHOLIPASE-RELATED"/>
    <property type="match status" value="1"/>
</dbReference>
<evidence type="ECO:0000256" key="1">
    <source>
        <dbReference type="SAM" id="Phobius"/>
    </source>
</evidence>
<feature type="domain" description="Serine aminopeptidase S33" evidence="2">
    <location>
        <begin position="108"/>
        <end position="353"/>
    </location>
</feature>
<name>A0A7S1B474_9STRA</name>
<dbReference type="InterPro" id="IPR000073">
    <property type="entry name" value="AB_hydrolase_1"/>
</dbReference>
<dbReference type="PRINTS" id="PR00111">
    <property type="entry name" value="ABHYDROLASE"/>
</dbReference>
<evidence type="ECO:0000313" key="3">
    <source>
        <dbReference type="EMBL" id="CAD8874532.1"/>
    </source>
</evidence>
<keyword evidence="1" id="KW-1133">Transmembrane helix</keyword>
<gene>
    <name evidence="3" type="ORF">CHYS00102_LOCUS1707</name>
</gene>
<accession>A0A7S1B474</accession>
<dbReference type="InterPro" id="IPR029058">
    <property type="entry name" value="AB_hydrolase_fold"/>
</dbReference>
<organism evidence="3">
    <name type="scientific">Corethron hystrix</name>
    <dbReference type="NCBI Taxonomy" id="216773"/>
    <lineage>
        <taxon>Eukaryota</taxon>
        <taxon>Sar</taxon>
        <taxon>Stramenopiles</taxon>
        <taxon>Ochrophyta</taxon>
        <taxon>Bacillariophyta</taxon>
        <taxon>Coscinodiscophyceae</taxon>
        <taxon>Corethrophycidae</taxon>
        <taxon>Corethrales</taxon>
        <taxon>Corethraceae</taxon>
        <taxon>Corethron</taxon>
    </lineage>
</organism>
<dbReference type="InterPro" id="IPR051044">
    <property type="entry name" value="MAG_DAG_Lipase"/>
</dbReference>
<feature type="transmembrane region" description="Helical" evidence="1">
    <location>
        <begin position="21"/>
        <end position="48"/>
    </location>
</feature>
<sequence length="376" mass="42963">MVQPPNVSLETSVSRSAAFKYCFVLFLAYRCIGAIPFLTLTSLLSFVIPHLFRTNDDPVERRKLMNNWKDREVKVFSGDDEIDVREEYVVNKRAMCLMSTTMRPLRRPIKAVLCFCHGYADNPYNLTRWAYRLLVYAGYAMVILEYEGHGRSDGLLGFIPSWDLLVDDAVTHFRNVLKKERDFRQKKCFLVGESMGGAVCFSSYLKCPNFWDGIIFVAPMCKISEEVKPPQWVIDLLLKIIGPSGSINFFGKLPLSPSSDYDELIFKDKLVLQAFREVPTAYNRKPRLATARELLNATDMIGNNLSKMRARFLVLHGKDDIVTCPALSQALYSEAASKDKTIKLYDNMNHAITGGECKQQIEKVFQDMIGWLDDRI</sequence>
<keyword evidence="1" id="KW-0472">Membrane</keyword>
<dbReference type="SUPFAM" id="SSF53474">
    <property type="entry name" value="alpha/beta-Hydrolases"/>
    <property type="match status" value="1"/>
</dbReference>
<dbReference type="Pfam" id="PF12146">
    <property type="entry name" value="Hydrolase_4"/>
    <property type="match status" value="1"/>
</dbReference>
<dbReference type="EMBL" id="HBFR01002584">
    <property type="protein sequence ID" value="CAD8874532.1"/>
    <property type="molecule type" value="Transcribed_RNA"/>
</dbReference>
<protein>
    <recommendedName>
        <fullName evidence="2">Serine aminopeptidase S33 domain-containing protein</fullName>
    </recommendedName>
</protein>
<dbReference type="AlphaFoldDB" id="A0A7S1B474"/>
<keyword evidence="1" id="KW-0812">Transmembrane</keyword>
<evidence type="ECO:0000259" key="2">
    <source>
        <dbReference type="Pfam" id="PF12146"/>
    </source>
</evidence>
<dbReference type="InterPro" id="IPR022742">
    <property type="entry name" value="Hydrolase_4"/>
</dbReference>